<dbReference type="Proteomes" id="UP001141552">
    <property type="component" value="Unassembled WGS sequence"/>
</dbReference>
<sequence>MPFAAPSLPSAPYSPTRLRNHLIERSSKEVRLPDSPPISLDDQDVKIWGLMGREPQEILRLAAGLWYTERHDLIMALYKLSMAVVLDQTLEDDLVSEIQQLLEDLINVGLRERFISLIKKELSMLLNVVKYMEM</sequence>
<reference evidence="1" key="1">
    <citation type="submission" date="2022-02" db="EMBL/GenBank/DDBJ databases">
        <authorList>
            <person name="Henning P.M."/>
            <person name="McCubbin A.G."/>
            <person name="Shore J.S."/>
        </authorList>
    </citation>
    <scope>NUCLEOTIDE SEQUENCE</scope>
    <source>
        <strain evidence="1">F60SS</strain>
        <tissue evidence="1">Leaves</tissue>
    </source>
</reference>
<feature type="non-terminal residue" evidence="1">
    <location>
        <position position="134"/>
    </location>
</feature>
<gene>
    <name evidence="1" type="ORF">Tsubulata_013869</name>
</gene>
<protein>
    <submittedName>
        <fullName evidence="1">Uncharacterized protein</fullName>
    </submittedName>
</protein>
<evidence type="ECO:0000313" key="1">
    <source>
        <dbReference type="EMBL" id="KAJ4837661.1"/>
    </source>
</evidence>
<comment type="caution">
    <text evidence="1">The sequence shown here is derived from an EMBL/GenBank/DDBJ whole genome shotgun (WGS) entry which is preliminary data.</text>
</comment>
<dbReference type="OrthoDB" id="2019644at2759"/>
<evidence type="ECO:0000313" key="2">
    <source>
        <dbReference type="Proteomes" id="UP001141552"/>
    </source>
</evidence>
<proteinExistence type="predicted"/>
<organism evidence="1 2">
    <name type="scientific">Turnera subulata</name>
    <dbReference type="NCBI Taxonomy" id="218843"/>
    <lineage>
        <taxon>Eukaryota</taxon>
        <taxon>Viridiplantae</taxon>
        <taxon>Streptophyta</taxon>
        <taxon>Embryophyta</taxon>
        <taxon>Tracheophyta</taxon>
        <taxon>Spermatophyta</taxon>
        <taxon>Magnoliopsida</taxon>
        <taxon>eudicotyledons</taxon>
        <taxon>Gunneridae</taxon>
        <taxon>Pentapetalae</taxon>
        <taxon>rosids</taxon>
        <taxon>fabids</taxon>
        <taxon>Malpighiales</taxon>
        <taxon>Passifloraceae</taxon>
        <taxon>Turnera</taxon>
    </lineage>
</organism>
<keyword evidence="2" id="KW-1185">Reference proteome</keyword>
<dbReference type="AlphaFoldDB" id="A0A9Q0JCJ4"/>
<name>A0A9Q0JCJ4_9ROSI</name>
<reference evidence="1" key="2">
    <citation type="journal article" date="2023" name="Plants (Basel)">
        <title>Annotation of the Turnera subulata (Passifloraceae) Draft Genome Reveals the S-Locus Evolved after the Divergence of Turneroideae from Passifloroideae in a Stepwise Manner.</title>
        <authorList>
            <person name="Henning P.M."/>
            <person name="Roalson E.H."/>
            <person name="Mir W."/>
            <person name="McCubbin A.G."/>
            <person name="Shore J.S."/>
        </authorList>
    </citation>
    <scope>NUCLEOTIDE SEQUENCE</scope>
    <source>
        <strain evidence="1">F60SS</strain>
    </source>
</reference>
<dbReference type="EMBL" id="JAKUCV010003770">
    <property type="protein sequence ID" value="KAJ4837661.1"/>
    <property type="molecule type" value="Genomic_DNA"/>
</dbReference>
<accession>A0A9Q0JCJ4</accession>